<evidence type="ECO:0000256" key="1">
    <source>
        <dbReference type="ARBA" id="ARBA00004477"/>
    </source>
</evidence>
<keyword evidence="5 6" id="KW-0472">Membrane</keyword>
<dbReference type="EMBL" id="MU866222">
    <property type="protein sequence ID" value="KAK4175729.1"/>
    <property type="molecule type" value="Genomic_DNA"/>
</dbReference>
<comment type="subcellular location">
    <subcellularLocation>
        <location evidence="1">Endoplasmic reticulum membrane</location>
        <topology evidence="1">Multi-pass membrane protein</topology>
    </subcellularLocation>
</comment>
<proteinExistence type="predicted"/>
<evidence type="ECO:0000313" key="7">
    <source>
        <dbReference type="EMBL" id="KAK4175729.1"/>
    </source>
</evidence>
<evidence type="ECO:0000256" key="4">
    <source>
        <dbReference type="ARBA" id="ARBA00022989"/>
    </source>
</evidence>
<dbReference type="Proteomes" id="UP001302321">
    <property type="component" value="Unassembled WGS sequence"/>
</dbReference>
<evidence type="ECO:0000256" key="3">
    <source>
        <dbReference type="ARBA" id="ARBA00022824"/>
    </source>
</evidence>
<comment type="caution">
    <text evidence="7">The sequence shown here is derived from an EMBL/GenBank/DDBJ whole genome shotgun (WGS) entry which is preliminary data.</text>
</comment>
<gene>
    <name evidence="7" type="ORF">QBC36DRAFT_215521</name>
</gene>
<evidence type="ECO:0000256" key="2">
    <source>
        <dbReference type="ARBA" id="ARBA00022692"/>
    </source>
</evidence>
<keyword evidence="3" id="KW-0256">Endoplasmic reticulum</keyword>
<evidence type="ECO:0000256" key="5">
    <source>
        <dbReference type="ARBA" id="ARBA00023136"/>
    </source>
</evidence>
<evidence type="ECO:0000313" key="8">
    <source>
        <dbReference type="Proteomes" id="UP001302321"/>
    </source>
</evidence>
<dbReference type="InterPro" id="IPR024512">
    <property type="entry name" value="Ser_palmitoyltrfase_ssu-like"/>
</dbReference>
<feature type="transmembrane region" description="Helical" evidence="6">
    <location>
        <begin position="50"/>
        <end position="71"/>
    </location>
</feature>
<name>A0AAN6W5E8_9PEZI</name>
<sequence>MTTMNSYRPPTAEEKLTMSPLDKLSKWLELKIYQLEVTMSVYMFTPMEKFIFYSILFLLTSLTLIATVLYLPHHIAFIVGRAWFYMHGEVMDLAAAAGGVGGDVTSSTLGKAAEVTAGVVREL</sequence>
<dbReference type="AlphaFoldDB" id="A0AAN6W5E8"/>
<keyword evidence="8" id="KW-1185">Reference proteome</keyword>
<protein>
    <submittedName>
        <fullName evidence="7">Uncharacterized protein</fullName>
    </submittedName>
</protein>
<evidence type="ECO:0000256" key="6">
    <source>
        <dbReference type="SAM" id="Phobius"/>
    </source>
</evidence>
<keyword evidence="2 6" id="KW-0812">Transmembrane</keyword>
<keyword evidence="4 6" id="KW-1133">Transmembrane helix</keyword>
<dbReference type="Pfam" id="PF11779">
    <property type="entry name" value="SPT_ssu-like"/>
    <property type="match status" value="1"/>
</dbReference>
<reference evidence="7" key="2">
    <citation type="submission" date="2023-05" db="EMBL/GenBank/DDBJ databases">
        <authorList>
            <consortium name="Lawrence Berkeley National Laboratory"/>
            <person name="Steindorff A."/>
            <person name="Hensen N."/>
            <person name="Bonometti L."/>
            <person name="Westerberg I."/>
            <person name="Brannstrom I.O."/>
            <person name="Guillou S."/>
            <person name="Cros-Aarteil S."/>
            <person name="Calhoun S."/>
            <person name="Haridas S."/>
            <person name="Kuo A."/>
            <person name="Mondo S."/>
            <person name="Pangilinan J."/>
            <person name="Riley R."/>
            <person name="Labutti K."/>
            <person name="Andreopoulos B."/>
            <person name="Lipzen A."/>
            <person name="Chen C."/>
            <person name="Yanf M."/>
            <person name="Daum C."/>
            <person name="Ng V."/>
            <person name="Clum A."/>
            <person name="Ohm R."/>
            <person name="Martin F."/>
            <person name="Silar P."/>
            <person name="Natvig D."/>
            <person name="Lalanne C."/>
            <person name="Gautier V."/>
            <person name="Ament-Velasquez S.L."/>
            <person name="Kruys A."/>
            <person name="Hutchinson M.I."/>
            <person name="Powell A.J."/>
            <person name="Barry K."/>
            <person name="Miller A.N."/>
            <person name="Grigoriev I.V."/>
            <person name="Debuchy R."/>
            <person name="Gladieux P."/>
            <person name="Thoren M.H."/>
            <person name="Johannesson H."/>
        </authorList>
    </citation>
    <scope>NUCLEOTIDE SEQUENCE</scope>
    <source>
        <strain evidence="7">CBS 892.96</strain>
    </source>
</reference>
<dbReference type="GO" id="GO:0005789">
    <property type="term" value="C:endoplasmic reticulum membrane"/>
    <property type="evidence" value="ECO:0007669"/>
    <property type="project" value="UniProtKB-SubCell"/>
</dbReference>
<accession>A0AAN6W5E8</accession>
<organism evidence="7 8">
    <name type="scientific">Triangularia setosa</name>
    <dbReference type="NCBI Taxonomy" id="2587417"/>
    <lineage>
        <taxon>Eukaryota</taxon>
        <taxon>Fungi</taxon>
        <taxon>Dikarya</taxon>
        <taxon>Ascomycota</taxon>
        <taxon>Pezizomycotina</taxon>
        <taxon>Sordariomycetes</taxon>
        <taxon>Sordariomycetidae</taxon>
        <taxon>Sordariales</taxon>
        <taxon>Podosporaceae</taxon>
        <taxon>Triangularia</taxon>
    </lineage>
</organism>
<reference evidence="7" key="1">
    <citation type="journal article" date="2023" name="Mol. Phylogenet. Evol.">
        <title>Genome-scale phylogeny and comparative genomics of the fungal order Sordariales.</title>
        <authorList>
            <person name="Hensen N."/>
            <person name="Bonometti L."/>
            <person name="Westerberg I."/>
            <person name="Brannstrom I.O."/>
            <person name="Guillou S."/>
            <person name="Cros-Aarteil S."/>
            <person name="Calhoun S."/>
            <person name="Haridas S."/>
            <person name="Kuo A."/>
            <person name="Mondo S."/>
            <person name="Pangilinan J."/>
            <person name="Riley R."/>
            <person name="LaButti K."/>
            <person name="Andreopoulos B."/>
            <person name="Lipzen A."/>
            <person name="Chen C."/>
            <person name="Yan M."/>
            <person name="Daum C."/>
            <person name="Ng V."/>
            <person name="Clum A."/>
            <person name="Steindorff A."/>
            <person name="Ohm R.A."/>
            <person name="Martin F."/>
            <person name="Silar P."/>
            <person name="Natvig D.O."/>
            <person name="Lalanne C."/>
            <person name="Gautier V."/>
            <person name="Ament-Velasquez S.L."/>
            <person name="Kruys A."/>
            <person name="Hutchinson M.I."/>
            <person name="Powell A.J."/>
            <person name="Barry K."/>
            <person name="Miller A.N."/>
            <person name="Grigoriev I.V."/>
            <person name="Debuchy R."/>
            <person name="Gladieux P."/>
            <person name="Hiltunen Thoren M."/>
            <person name="Johannesson H."/>
        </authorList>
    </citation>
    <scope>NUCLEOTIDE SEQUENCE</scope>
    <source>
        <strain evidence="7">CBS 892.96</strain>
    </source>
</reference>